<feature type="non-terminal residue" evidence="1">
    <location>
        <position position="1"/>
    </location>
</feature>
<accession>A0A8S4DL40</accession>
<organism evidence="1 2">
    <name type="scientific">Plutella xylostella</name>
    <name type="common">Diamondback moth</name>
    <name type="synonym">Plutella maculipennis</name>
    <dbReference type="NCBI Taxonomy" id="51655"/>
    <lineage>
        <taxon>Eukaryota</taxon>
        <taxon>Metazoa</taxon>
        <taxon>Ecdysozoa</taxon>
        <taxon>Arthropoda</taxon>
        <taxon>Hexapoda</taxon>
        <taxon>Insecta</taxon>
        <taxon>Pterygota</taxon>
        <taxon>Neoptera</taxon>
        <taxon>Endopterygota</taxon>
        <taxon>Lepidoptera</taxon>
        <taxon>Glossata</taxon>
        <taxon>Ditrysia</taxon>
        <taxon>Yponomeutoidea</taxon>
        <taxon>Plutellidae</taxon>
        <taxon>Plutella</taxon>
    </lineage>
</organism>
<evidence type="ECO:0000313" key="1">
    <source>
        <dbReference type="EMBL" id="CAG9103989.1"/>
    </source>
</evidence>
<proteinExistence type="predicted"/>
<dbReference type="Proteomes" id="UP000653454">
    <property type="component" value="Unassembled WGS sequence"/>
</dbReference>
<name>A0A8S4DL40_PLUXY</name>
<sequence>TKLFLTHKKNDNYLELDALPFSSTFGSLGGGVGGLGSSSSGSRFDARWNTVAFIDCTNDFLVDRVDAYDGFTSGAETENCRRYGNTHNNIHIHSRAMK</sequence>
<feature type="non-terminal residue" evidence="1">
    <location>
        <position position="98"/>
    </location>
</feature>
<keyword evidence="2" id="KW-1185">Reference proteome</keyword>
<gene>
    <name evidence="1" type="ORF">PLXY2_LOCUS3108</name>
</gene>
<dbReference type="EMBL" id="CAJHNJ030000008">
    <property type="protein sequence ID" value="CAG9103989.1"/>
    <property type="molecule type" value="Genomic_DNA"/>
</dbReference>
<protein>
    <submittedName>
        <fullName evidence="1">(diamondback moth) hypothetical protein</fullName>
    </submittedName>
</protein>
<dbReference type="AlphaFoldDB" id="A0A8S4DL40"/>
<comment type="caution">
    <text evidence="1">The sequence shown here is derived from an EMBL/GenBank/DDBJ whole genome shotgun (WGS) entry which is preliminary data.</text>
</comment>
<reference evidence="1" key="1">
    <citation type="submission" date="2020-11" db="EMBL/GenBank/DDBJ databases">
        <authorList>
            <person name="Whiteford S."/>
        </authorList>
    </citation>
    <scope>NUCLEOTIDE SEQUENCE</scope>
</reference>
<evidence type="ECO:0000313" key="2">
    <source>
        <dbReference type="Proteomes" id="UP000653454"/>
    </source>
</evidence>